<protein>
    <submittedName>
        <fullName evidence="1">Uncharacterized protein</fullName>
    </submittedName>
</protein>
<dbReference type="Proteomes" id="UP001234989">
    <property type="component" value="Chromosome 4"/>
</dbReference>
<name>A0AAF0QFS0_SOLVR</name>
<dbReference type="EMBL" id="CP133615">
    <property type="protein sequence ID" value="WMV22977.1"/>
    <property type="molecule type" value="Genomic_DNA"/>
</dbReference>
<proteinExistence type="predicted"/>
<keyword evidence="2" id="KW-1185">Reference proteome</keyword>
<gene>
    <name evidence="1" type="ORF">MTR67_016362</name>
</gene>
<dbReference type="AlphaFoldDB" id="A0AAF0QFS0"/>
<accession>A0AAF0QFS0</accession>
<evidence type="ECO:0000313" key="2">
    <source>
        <dbReference type="Proteomes" id="UP001234989"/>
    </source>
</evidence>
<evidence type="ECO:0000313" key="1">
    <source>
        <dbReference type="EMBL" id="WMV22977.1"/>
    </source>
</evidence>
<sequence>MIKKKSMKERYILMNISNLMMKRKKRGEIREKREKLGLKGEKERWWVVQESTLAPSKRLHALKQREITFCATSTHSA</sequence>
<reference evidence="1" key="1">
    <citation type="submission" date="2023-08" db="EMBL/GenBank/DDBJ databases">
        <title>A de novo genome assembly of Solanum verrucosum Schlechtendal, a Mexican diploid species geographically isolated from the other diploid A-genome species in potato relatives.</title>
        <authorList>
            <person name="Hosaka K."/>
        </authorList>
    </citation>
    <scope>NUCLEOTIDE SEQUENCE</scope>
    <source>
        <tissue evidence="1">Young leaves</tissue>
    </source>
</reference>
<organism evidence="1 2">
    <name type="scientific">Solanum verrucosum</name>
    <dbReference type="NCBI Taxonomy" id="315347"/>
    <lineage>
        <taxon>Eukaryota</taxon>
        <taxon>Viridiplantae</taxon>
        <taxon>Streptophyta</taxon>
        <taxon>Embryophyta</taxon>
        <taxon>Tracheophyta</taxon>
        <taxon>Spermatophyta</taxon>
        <taxon>Magnoliopsida</taxon>
        <taxon>eudicotyledons</taxon>
        <taxon>Gunneridae</taxon>
        <taxon>Pentapetalae</taxon>
        <taxon>asterids</taxon>
        <taxon>lamiids</taxon>
        <taxon>Solanales</taxon>
        <taxon>Solanaceae</taxon>
        <taxon>Solanoideae</taxon>
        <taxon>Solaneae</taxon>
        <taxon>Solanum</taxon>
    </lineage>
</organism>